<proteinExistence type="predicted"/>
<sequence length="77" mass="9019">MEAYTKLTDDVFGQILHSSGSKLKEAREILKKIVNRQHYRFLGEIKPTKPAPLDWVTDRVRPVQDQDLRSLVRELFP</sequence>
<dbReference type="OrthoDB" id="8962698at2759"/>
<reference evidence="1 2" key="1">
    <citation type="submission" date="2019-03" db="EMBL/GenBank/DDBJ databases">
        <title>First draft genome of Liparis tanakae, snailfish: a comprehensive survey of snailfish specific genes.</title>
        <authorList>
            <person name="Kim W."/>
            <person name="Song I."/>
            <person name="Jeong J.-H."/>
            <person name="Kim D."/>
            <person name="Kim S."/>
            <person name="Ryu S."/>
            <person name="Song J.Y."/>
            <person name="Lee S.K."/>
        </authorList>
    </citation>
    <scope>NUCLEOTIDE SEQUENCE [LARGE SCALE GENOMIC DNA]</scope>
    <source>
        <tissue evidence="1">Muscle</tissue>
    </source>
</reference>
<dbReference type="Gene3D" id="1.10.3210.10">
    <property type="entry name" value="Hypothetical protein af1432"/>
    <property type="match status" value="1"/>
</dbReference>
<dbReference type="GO" id="GO:0016787">
    <property type="term" value="F:hydrolase activity"/>
    <property type="evidence" value="ECO:0007669"/>
    <property type="project" value="UniProtKB-KW"/>
</dbReference>
<organism evidence="1 2">
    <name type="scientific">Liparis tanakae</name>
    <name type="common">Tanaka's snailfish</name>
    <dbReference type="NCBI Taxonomy" id="230148"/>
    <lineage>
        <taxon>Eukaryota</taxon>
        <taxon>Metazoa</taxon>
        <taxon>Chordata</taxon>
        <taxon>Craniata</taxon>
        <taxon>Vertebrata</taxon>
        <taxon>Euteleostomi</taxon>
        <taxon>Actinopterygii</taxon>
        <taxon>Neopterygii</taxon>
        <taxon>Teleostei</taxon>
        <taxon>Neoteleostei</taxon>
        <taxon>Acanthomorphata</taxon>
        <taxon>Eupercaria</taxon>
        <taxon>Perciformes</taxon>
        <taxon>Cottioidei</taxon>
        <taxon>Cottales</taxon>
        <taxon>Liparidae</taxon>
        <taxon>Liparis</taxon>
    </lineage>
</organism>
<gene>
    <name evidence="1" type="primary">SAMHD1_0</name>
    <name evidence="1" type="ORF">EYF80_058694</name>
</gene>
<dbReference type="AlphaFoldDB" id="A0A4Z2ES05"/>
<name>A0A4Z2ES05_9TELE</name>
<dbReference type="EMBL" id="SRLO01003755">
    <property type="protein sequence ID" value="TNN31154.1"/>
    <property type="molecule type" value="Genomic_DNA"/>
</dbReference>
<evidence type="ECO:0000313" key="1">
    <source>
        <dbReference type="EMBL" id="TNN31154.1"/>
    </source>
</evidence>
<dbReference type="Proteomes" id="UP000314294">
    <property type="component" value="Unassembled WGS sequence"/>
</dbReference>
<accession>A0A4Z2ES05</accession>
<keyword evidence="2" id="KW-1185">Reference proteome</keyword>
<protein>
    <submittedName>
        <fullName evidence="1">Deoxynucleoside triphosphate triphosphohydrolase SAMHD1</fullName>
    </submittedName>
</protein>
<keyword evidence="1" id="KW-0378">Hydrolase</keyword>
<evidence type="ECO:0000313" key="2">
    <source>
        <dbReference type="Proteomes" id="UP000314294"/>
    </source>
</evidence>
<comment type="caution">
    <text evidence="1">The sequence shown here is derived from an EMBL/GenBank/DDBJ whole genome shotgun (WGS) entry which is preliminary data.</text>
</comment>